<reference evidence="3" key="1">
    <citation type="submission" date="2023-07" db="EMBL/GenBank/DDBJ databases">
        <title>Genome sequencing of Purple Non-Sulfur Bacteria from various extreme environments.</title>
        <authorList>
            <person name="Mayer M."/>
        </authorList>
    </citation>
    <scope>NUCLEOTIDE SEQUENCE [LARGE SCALE GENOMIC DNA]</scope>
    <source>
        <strain evidence="3">DSM 17935</strain>
    </source>
</reference>
<evidence type="ECO:0000256" key="1">
    <source>
        <dbReference type="SAM" id="Phobius"/>
    </source>
</evidence>
<dbReference type="RefSeq" id="WP_264601994.1">
    <property type="nucleotide sequence ID" value="NZ_JAOQNS010000007.1"/>
</dbReference>
<keyword evidence="1" id="KW-1133">Transmembrane helix</keyword>
<dbReference type="Proteomes" id="UP001209755">
    <property type="component" value="Unassembled WGS sequence"/>
</dbReference>
<accession>A0ABT3HDB7</accession>
<comment type="caution">
    <text evidence="2">The sequence shown here is derived from an EMBL/GenBank/DDBJ whole genome shotgun (WGS) entry which is preliminary data.</text>
</comment>
<evidence type="ECO:0000313" key="3">
    <source>
        <dbReference type="Proteomes" id="UP001209755"/>
    </source>
</evidence>
<dbReference type="EMBL" id="JAOQNS010000007">
    <property type="protein sequence ID" value="MCW2308375.1"/>
    <property type="molecule type" value="Genomic_DNA"/>
</dbReference>
<organism evidence="2 3">
    <name type="scientific">Rhodobium gokarnense</name>
    <dbReference type="NCBI Taxonomy" id="364296"/>
    <lineage>
        <taxon>Bacteria</taxon>
        <taxon>Pseudomonadati</taxon>
        <taxon>Pseudomonadota</taxon>
        <taxon>Alphaproteobacteria</taxon>
        <taxon>Hyphomicrobiales</taxon>
        <taxon>Rhodobiaceae</taxon>
        <taxon>Rhodobium</taxon>
    </lineage>
</organism>
<keyword evidence="1" id="KW-0472">Membrane</keyword>
<name>A0ABT3HDB7_9HYPH</name>
<evidence type="ECO:0000313" key="2">
    <source>
        <dbReference type="EMBL" id="MCW2308375.1"/>
    </source>
</evidence>
<keyword evidence="3" id="KW-1185">Reference proteome</keyword>
<sequence length="60" mass="6445">MADREVIRTERSNGPGWFIAGMLVVLIVGAGALYYGGFFDKQEADINLSVEVPDIGQSGN</sequence>
<proteinExistence type="predicted"/>
<protein>
    <submittedName>
        <fullName evidence="2">Uncharacterized protein</fullName>
    </submittedName>
</protein>
<feature type="transmembrane region" description="Helical" evidence="1">
    <location>
        <begin position="16"/>
        <end position="35"/>
    </location>
</feature>
<keyword evidence="1" id="KW-0812">Transmembrane</keyword>
<gene>
    <name evidence="2" type="ORF">M2319_002717</name>
</gene>